<accession>A0A2I5KM98</accession>
<proteinExistence type="predicted"/>
<feature type="region of interest" description="Disordered" evidence="1">
    <location>
        <begin position="1"/>
        <end position="35"/>
    </location>
</feature>
<protein>
    <submittedName>
        <fullName evidence="2">Uncharacterized protein</fullName>
    </submittedName>
</protein>
<dbReference type="EMBL" id="CP025043">
    <property type="protein sequence ID" value="AUA18460.1"/>
    <property type="molecule type" value="Genomic_DNA"/>
</dbReference>
<evidence type="ECO:0000313" key="3">
    <source>
        <dbReference type="Proteomes" id="UP000231863"/>
    </source>
</evidence>
<gene>
    <name evidence="2" type="ORF">CWI26_02590</name>
</gene>
<evidence type="ECO:0000256" key="1">
    <source>
        <dbReference type="SAM" id="MobiDB-lite"/>
    </source>
</evidence>
<sequence>MTSNRFAQLKKNFETEPPKERTPVQRVGANRKAPDSYDRKGRFVFSLHHDVRHSKLEELVAYNKAKSASDYLEKLIIQEWEKLPKEL</sequence>
<dbReference type="RefSeq" id="WP_100881182.1">
    <property type="nucleotide sequence ID" value="NZ_CP025043.1"/>
</dbReference>
<name>A0A2I5KM98_STRSU</name>
<feature type="compositionally biased region" description="Basic and acidic residues" evidence="1">
    <location>
        <begin position="11"/>
        <end position="23"/>
    </location>
</feature>
<dbReference type="AlphaFoldDB" id="A0A2I5KM98"/>
<dbReference type="Proteomes" id="UP000231863">
    <property type="component" value="Chromosome"/>
</dbReference>
<reference evidence="2 3" key="1">
    <citation type="submission" date="2017-11" db="EMBL/GenBank/DDBJ databases">
        <title>Genome analysis of Streptococcus suis serotype chz stain ah681.</title>
        <authorList>
            <person name="Pan Z."/>
            <person name="Zhang Y."/>
            <person name="Ma J."/>
            <person name="Lu P."/>
            <person name="Zhu Y."/>
            <person name="Zhong X."/>
            <person name="Dong W."/>
            <person name="Lu C."/>
            <person name="Yao H."/>
        </authorList>
    </citation>
    <scope>NUCLEOTIDE SEQUENCE [LARGE SCALE GENOMIC DNA]</scope>
    <source>
        <strain evidence="2 3">AH681</strain>
    </source>
</reference>
<evidence type="ECO:0000313" key="2">
    <source>
        <dbReference type="EMBL" id="AUA18460.1"/>
    </source>
</evidence>
<organism evidence="2 3">
    <name type="scientific">Streptococcus suis</name>
    <dbReference type="NCBI Taxonomy" id="1307"/>
    <lineage>
        <taxon>Bacteria</taxon>
        <taxon>Bacillati</taxon>
        <taxon>Bacillota</taxon>
        <taxon>Bacilli</taxon>
        <taxon>Lactobacillales</taxon>
        <taxon>Streptococcaceae</taxon>
        <taxon>Streptococcus</taxon>
    </lineage>
</organism>